<dbReference type="InterPro" id="IPR028098">
    <property type="entry name" value="Glyco_trans_4-like_N"/>
</dbReference>
<dbReference type="PANTHER" id="PTHR12526">
    <property type="entry name" value="GLYCOSYLTRANSFERASE"/>
    <property type="match status" value="1"/>
</dbReference>
<dbReference type="InterPro" id="IPR001296">
    <property type="entry name" value="Glyco_trans_1"/>
</dbReference>
<evidence type="ECO:0000313" key="7">
    <source>
        <dbReference type="Proteomes" id="UP000614609"/>
    </source>
</evidence>
<dbReference type="RefSeq" id="WP_188870178.1">
    <property type="nucleotide sequence ID" value="NZ_BMOO01000002.1"/>
</dbReference>
<keyword evidence="7" id="KW-1185">Reference proteome</keyword>
<dbReference type="SUPFAM" id="SSF53756">
    <property type="entry name" value="UDP-Glycosyltransferase/glycogen phosphorylase"/>
    <property type="match status" value="1"/>
</dbReference>
<evidence type="ECO:0000256" key="1">
    <source>
        <dbReference type="ARBA" id="ARBA00022676"/>
    </source>
</evidence>
<dbReference type="Proteomes" id="UP000765891">
    <property type="component" value="Unassembled WGS sequence"/>
</dbReference>
<dbReference type="AlphaFoldDB" id="A0A830FTV7"/>
<dbReference type="CDD" id="cd03801">
    <property type="entry name" value="GT4_PimA-like"/>
    <property type="match status" value="1"/>
</dbReference>
<dbReference type="PANTHER" id="PTHR12526:SF510">
    <property type="entry name" value="D-INOSITOL 3-PHOSPHATE GLYCOSYLTRANSFERASE"/>
    <property type="match status" value="1"/>
</dbReference>
<feature type="domain" description="Glycosyl transferase family 1" evidence="3">
    <location>
        <begin position="227"/>
        <end position="379"/>
    </location>
</feature>
<feature type="domain" description="Glycosyltransferase subfamily 4-like N-terminal" evidence="4">
    <location>
        <begin position="18"/>
        <end position="214"/>
    </location>
</feature>
<keyword evidence="2 5" id="KW-0808">Transferase</keyword>
<reference evidence="5" key="2">
    <citation type="submission" date="2020-09" db="EMBL/GenBank/DDBJ databases">
        <authorList>
            <person name="Sun Q."/>
            <person name="Ohkuma M."/>
        </authorList>
    </citation>
    <scope>NUCLEOTIDE SEQUENCE</scope>
    <source>
        <strain evidence="5">JCM 16108</strain>
    </source>
</reference>
<sequence>MTLDLGFLHPTYPASEGTGASHSATRIVAEVAARGHDVTVYCREAPGDDAAAPAGTTLRSLDRSGYPYHTGQQFDRALRDARDDLAGHDVVHSYVMNALPALGALARETDTATVLTLNAYGAVCPKNDLRYMDREPCASNGPAKCAACALATSPGHDEYGAAYRAASRLGYLDLVRRGERVADDIDAYHALSGHIEATYGEFGFPTERFAVVPNLLDERFDRPHESGFEPPYDLLYVGSLDEHKGVDRLVPVLARLNERAGADYRLTVVGDGGLRSDIEARAAEAGLGDAVTCTGWVANEDLPGVFARHDCFLYPGRWDEPFGRVFLEALGTGTPVVATDVGSVADIVGAGGRVVDGGADALAAGVRELAADGFERASRAARERVDDYRPEAVVPQFLALYERARERAAERATEAS</sequence>
<organism evidence="5 7">
    <name type="scientific">Halarchaeum rubridurum</name>
    <dbReference type="NCBI Taxonomy" id="489911"/>
    <lineage>
        <taxon>Archaea</taxon>
        <taxon>Methanobacteriati</taxon>
        <taxon>Methanobacteriota</taxon>
        <taxon>Stenosarchaea group</taxon>
        <taxon>Halobacteria</taxon>
        <taxon>Halobacteriales</taxon>
        <taxon>Halobacteriaceae</taxon>
    </lineage>
</organism>
<dbReference type="EMBL" id="BMOO01000002">
    <property type="protein sequence ID" value="GGM60494.1"/>
    <property type="molecule type" value="Genomic_DNA"/>
</dbReference>
<dbReference type="Gene3D" id="3.40.50.2000">
    <property type="entry name" value="Glycogen Phosphorylase B"/>
    <property type="match status" value="3"/>
</dbReference>
<evidence type="ECO:0000256" key="2">
    <source>
        <dbReference type="ARBA" id="ARBA00022679"/>
    </source>
</evidence>
<keyword evidence="1" id="KW-0328">Glycosyltransferase</keyword>
<gene>
    <name evidence="5" type="ORF">GCM10009017_08360</name>
    <name evidence="6" type="ORF">J2752_001291</name>
</gene>
<evidence type="ECO:0000259" key="4">
    <source>
        <dbReference type="Pfam" id="PF13579"/>
    </source>
</evidence>
<evidence type="ECO:0000259" key="3">
    <source>
        <dbReference type="Pfam" id="PF00534"/>
    </source>
</evidence>
<evidence type="ECO:0000313" key="6">
    <source>
        <dbReference type="EMBL" id="MBP1954379.1"/>
    </source>
</evidence>
<dbReference type="Pfam" id="PF00534">
    <property type="entry name" value="Glycos_transf_1"/>
    <property type="match status" value="1"/>
</dbReference>
<dbReference type="Pfam" id="PF13579">
    <property type="entry name" value="Glyco_trans_4_4"/>
    <property type="match status" value="1"/>
</dbReference>
<reference evidence="6" key="3">
    <citation type="submission" date="2021-03" db="EMBL/GenBank/DDBJ databases">
        <title>Genomic Encyclopedia of Type Strains, Phase IV (KMG-IV): sequencing the most valuable type-strain genomes for metagenomic binning, comparative biology and taxonomic classification.</title>
        <authorList>
            <person name="Goeker M."/>
        </authorList>
    </citation>
    <scope>NUCLEOTIDE SEQUENCE</scope>
    <source>
        <strain evidence="6">DSM 22443</strain>
    </source>
</reference>
<accession>A0A830FTV7</accession>
<proteinExistence type="predicted"/>
<evidence type="ECO:0000313" key="5">
    <source>
        <dbReference type="EMBL" id="GGM60494.1"/>
    </source>
</evidence>
<dbReference type="EMBL" id="JAGGKO010000002">
    <property type="protein sequence ID" value="MBP1954379.1"/>
    <property type="molecule type" value="Genomic_DNA"/>
</dbReference>
<dbReference type="GO" id="GO:0016757">
    <property type="term" value="F:glycosyltransferase activity"/>
    <property type="evidence" value="ECO:0007669"/>
    <property type="project" value="UniProtKB-KW"/>
</dbReference>
<dbReference type="OrthoDB" id="131038at2157"/>
<reference evidence="5" key="1">
    <citation type="journal article" date="2014" name="Int. J. Syst. Evol. Microbiol.">
        <title>Complete genome sequence of Corynebacterium casei LMG S-19264T (=DSM 44701T), isolated from a smear-ripened cheese.</title>
        <authorList>
            <consortium name="US DOE Joint Genome Institute (JGI-PGF)"/>
            <person name="Walter F."/>
            <person name="Albersmeier A."/>
            <person name="Kalinowski J."/>
            <person name="Ruckert C."/>
        </authorList>
    </citation>
    <scope>NUCLEOTIDE SEQUENCE</scope>
    <source>
        <strain evidence="5">JCM 16108</strain>
    </source>
</reference>
<dbReference type="Proteomes" id="UP000614609">
    <property type="component" value="Unassembled WGS sequence"/>
</dbReference>
<protein>
    <submittedName>
        <fullName evidence="5">Glycosyl transferase family 1</fullName>
    </submittedName>
    <submittedName>
        <fullName evidence="6">Glycosyltransferase involved in cell wall biosynthesis</fullName>
    </submittedName>
</protein>
<name>A0A830FTV7_9EURY</name>
<comment type="caution">
    <text evidence="5">The sequence shown here is derived from an EMBL/GenBank/DDBJ whole genome shotgun (WGS) entry which is preliminary data.</text>
</comment>